<comment type="caution">
    <text evidence="1">The sequence shown here is derived from an EMBL/GenBank/DDBJ whole genome shotgun (WGS) entry which is preliminary data.</text>
</comment>
<dbReference type="EMBL" id="QBIY01012241">
    <property type="protein sequence ID" value="RXN26236.1"/>
    <property type="molecule type" value="Genomic_DNA"/>
</dbReference>
<accession>A0A498N6N2</accession>
<dbReference type="AlphaFoldDB" id="A0A498N6N2"/>
<gene>
    <name evidence="1" type="ORF">ROHU_020715</name>
</gene>
<evidence type="ECO:0000313" key="2">
    <source>
        <dbReference type="Proteomes" id="UP000290572"/>
    </source>
</evidence>
<protein>
    <submittedName>
        <fullName evidence="1">Uncharacterized protein</fullName>
    </submittedName>
</protein>
<name>A0A498N6N2_LABRO</name>
<keyword evidence="2" id="KW-1185">Reference proteome</keyword>
<organism evidence="1 2">
    <name type="scientific">Labeo rohita</name>
    <name type="common">Indian major carp</name>
    <name type="synonym">Cyprinus rohita</name>
    <dbReference type="NCBI Taxonomy" id="84645"/>
    <lineage>
        <taxon>Eukaryota</taxon>
        <taxon>Metazoa</taxon>
        <taxon>Chordata</taxon>
        <taxon>Craniata</taxon>
        <taxon>Vertebrata</taxon>
        <taxon>Euteleostomi</taxon>
        <taxon>Actinopterygii</taxon>
        <taxon>Neopterygii</taxon>
        <taxon>Teleostei</taxon>
        <taxon>Ostariophysi</taxon>
        <taxon>Cypriniformes</taxon>
        <taxon>Cyprinidae</taxon>
        <taxon>Labeoninae</taxon>
        <taxon>Labeonini</taxon>
        <taxon>Labeo</taxon>
    </lineage>
</organism>
<proteinExistence type="predicted"/>
<reference evidence="1 2" key="1">
    <citation type="submission" date="2018-03" db="EMBL/GenBank/DDBJ databases">
        <title>Draft genome sequence of Rohu Carp (Labeo rohita).</title>
        <authorList>
            <person name="Das P."/>
            <person name="Kushwaha B."/>
            <person name="Joshi C.G."/>
            <person name="Kumar D."/>
            <person name="Nagpure N.S."/>
            <person name="Sahoo L."/>
            <person name="Das S.P."/>
            <person name="Bit A."/>
            <person name="Patnaik S."/>
            <person name="Meher P.K."/>
            <person name="Jayasankar P."/>
            <person name="Koringa P.G."/>
            <person name="Patel N.V."/>
            <person name="Hinsu A.T."/>
            <person name="Kumar R."/>
            <person name="Pandey M."/>
            <person name="Agarwal S."/>
            <person name="Srivastava S."/>
            <person name="Singh M."/>
            <person name="Iquebal M.A."/>
            <person name="Jaiswal S."/>
            <person name="Angadi U.B."/>
            <person name="Kumar N."/>
            <person name="Raza M."/>
            <person name="Shah T.M."/>
            <person name="Rai A."/>
            <person name="Jena J.K."/>
        </authorList>
    </citation>
    <scope>NUCLEOTIDE SEQUENCE [LARGE SCALE GENOMIC DNA]</scope>
    <source>
        <strain evidence="1">DASCIFA01</strain>
        <tissue evidence="1">Testis</tissue>
    </source>
</reference>
<dbReference type="Proteomes" id="UP000290572">
    <property type="component" value="Unassembled WGS sequence"/>
</dbReference>
<evidence type="ECO:0000313" key="1">
    <source>
        <dbReference type="EMBL" id="RXN26236.1"/>
    </source>
</evidence>
<sequence length="177" mass="20276">MKTEILSVVAEQYSERETPFLARCACRRRDGDIRRDLVPSVQRYDYQSALSQSHPGCFTLRYSLNLQRCVKVLDTRARSSESQSDSRMKEIRQVLTKQVLSPAFASLLESGLQKWLRHEIMRPGSAVQVIFLLYAPWGRSHSRWCFVACESEFTEWQPAAEELKINLLMANGGSSPC</sequence>